<dbReference type="InterPro" id="IPR050101">
    <property type="entry name" value="CinA"/>
</dbReference>
<dbReference type="EMBL" id="CP011494">
    <property type="protein sequence ID" value="AKO51025.1"/>
    <property type="molecule type" value="Genomic_DNA"/>
</dbReference>
<dbReference type="SUPFAM" id="SSF53218">
    <property type="entry name" value="Molybdenum cofactor biosynthesis proteins"/>
    <property type="match status" value="1"/>
</dbReference>
<dbReference type="InterPro" id="IPR036425">
    <property type="entry name" value="MoaB/Mog-like_dom_sf"/>
</dbReference>
<gene>
    <name evidence="2" type="ORF">ABA45_00155</name>
</gene>
<protein>
    <submittedName>
        <fullName evidence="2">Molybdopterin-binding protein</fullName>
    </submittedName>
</protein>
<dbReference type="Gene3D" id="3.40.980.10">
    <property type="entry name" value="MoaB/Mog-like domain"/>
    <property type="match status" value="1"/>
</dbReference>
<evidence type="ECO:0000313" key="2">
    <source>
        <dbReference type="EMBL" id="AKO51025.1"/>
    </source>
</evidence>
<reference evidence="2 3" key="1">
    <citation type="submission" date="2015-05" db="EMBL/GenBank/DDBJ databases">
        <title>Complete genome of Marinobacter psychrophilus strain 20041T isolated from sea-ice of the Canadian Basin.</title>
        <authorList>
            <person name="Song L."/>
            <person name="Ren L."/>
            <person name="Yu Y."/>
            <person name="Wang X."/>
        </authorList>
    </citation>
    <scope>NUCLEOTIDE SEQUENCE [LARGE SCALE GENOMIC DNA]</scope>
    <source>
        <strain evidence="2 3">20041</strain>
    </source>
</reference>
<dbReference type="AlphaFoldDB" id="A0A0H4I0A7"/>
<dbReference type="Proteomes" id="UP000036406">
    <property type="component" value="Chromosome"/>
</dbReference>
<keyword evidence="3" id="KW-1185">Reference proteome</keyword>
<dbReference type="SMART" id="SM00852">
    <property type="entry name" value="MoCF_biosynth"/>
    <property type="match status" value="1"/>
</dbReference>
<dbReference type="STRING" id="330734.ABA45_00155"/>
<feature type="domain" description="MoaB/Mog" evidence="1">
    <location>
        <begin position="10"/>
        <end position="170"/>
    </location>
</feature>
<dbReference type="InterPro" id="IPR001453">
    <property type="entry name" value="MoaB/Mog_dom"/>
</dbReference>
<dbReference type="PANTHER" id="PTHR13939">
    <property type="entry name" value="NICOTINAMIDE-NUCLEOTIDE AMIDOHYDROLASE PNCC"/>
    <property type="match status" value="1"/>
</dbReference>
<dbReference type="PANTHER" id="PTHR13939:SF0">
    <property type="entry name" value="NMN AMIDOHYDROLASE-LIKE PROTEIN YFAY"/>
    <property type="match status" value="1"/>
</dbReference>
<dbReference type="KEGG" id="mpq:ABA45_00155"/>
<proteinExistence type="predicted"/>
<name>A0A0H4I0A7_9GAMM</name>
<dbReference type="RefSeq" id="WP_048383462.1">
    <property type="nucleotide sequence ID" value="NZ_CP011494.1"/>
</dbReference>
<accession>A0A0H4I0A7</accession>
<evidence type="ECO:0000259" key="1">
    <source>
        <dbReference type="SMART" id="SM00852"/>
    </source>
</evidence>
<sequence length="246" mass="27114">MNSTPIPRFGLILIGDELLNGRKQDAHLAAMIPRFEARGLELSWVRTIADDDELITQTLTQTFASPDVVFSFGGIGATPDDLTRQCAAAALGLDLALHREAEVEIRSRLGSRLNPLHLRMGEFPIGSRIIPNPINGIPGFAIHRHHFVPGFPKMAWPMVEWVLDHDYVDYQAVNRTVSQTLVLTDTSEGSLIPLMELLLAEHPDLRLACLPNADGRREVELSLKGDPAHVVAGMSRLRVLLQELAG</sequence>
<dbReference type="PATRIC" id="fig|330734.3.peg.32"/>
<evidence type="ECO:0000313" key="3">
    <source>
        <dbReference type="Proteomes" id="UP000036406"/>
    </source>
</evidence>
<dbReference type="Pfam" id="PF00994">
    <property type="entry name" value="MoCF_biosynth"/>
    <property type="match status" value="1"/>
</dbReference>
<organism evidence="2 3">
    <name type="scientific">Marinobacter psychrophilus</name>
    <dbReference type="NCBI Taxonomy" id="330734"/>
    <lineage>
        <taxon>Bacteria</taxon>
        <taxon>Pseudomonadati</taxon>
        <taxon>Pseudomonadota</taxon>
        <taxon>Gammaproteobacteria</taxon>
        <taxon>Pseudomonadales</taxon>
        <taxon>Marinobacteraceae</taxon>
        <taxon>Marinobacter</taxon>
    </lineage>
</organism>